<organism evidence="1 2">
    <name type="scientific">Clathrus columnatus</name>
    <dbReference type="NCBI Taxonomy" id="1419009"/>
    <lineage>
        <taxon>Eukaryota</taxon>
        <taxon>Fungi</taxon>
        <taxon>Dikarya</taxon>
        <taxon>Basidiomycota</taxon>
        <taxon>Agaricomycotina</taxon>
        <taxon>Agaricomycetes</taxon>
        <taxon>Phallomycetidae</taxon>
        <taxon>Phallales</taxon>
        <taxon>Clathraceae</taxon>
        <taxon>Clathrus</taxon>
    </lineage>
</organism>
<protein>
    <recommendedName>
        <fullName evidence="3">Nucleoside-diphosphate-sugar epimerase</fullName>
    </recommendedName>
</protein>
<dbReference type="AlphaFoldDB" id="A0AAV4ZX81"/>
<dbReference type="Proteomes" id="UP001050691">
    <property type="component" value="Unassembled WGS sequence"/>
</dbReference>
<dbReference type="SUPFAM" id="SSF51735">
    <property type="entry name" value="NAD(P)-binding Rossmann-fold domains"/>
    <property type="match status" value="1"/>
</dbReference>
<dbReference type="PANTHER" id="PTHR14097:SF8">
    <property type="entry name" value="NAD(P)-BINDING DOMAIN-CONTAINING PROTEIN"/>
    <property type="match status" value="1"/>
</dbReference>
<proteinExistence type="predicted"/>
<dbReference type="InterPro" id="IPR036291">
    <property type="entry name" value="NAD(P)-bd_dom_sf"/>
</dbReference>
<sequence length="218" mass="23715">MHLILTGATGTAGSAVLKHCLADPAITRLSILSRRPIPQADGHSKANVIIHPDFTSYPRELLSQLEGAKACIWALGISQTQVKKDEYVKADQTEKAMSLFAKVKGRTEKTLLALPQQSTDLSSLRIYNIRPGAIDPEGEILKTTPPSALERYGGMIIFPLLRTRMMKSFVIGTNPLAKTLIQIAKGDGEPIPAGKGVEYDGRVLRNTALRRMAGLDKD</sequence>
<keyword evidence="2" id="KW-1185">Reference proteome</keyword>
<reference evidence="1" key="1">
    <citation type="submission" date="2021-10" db="EMBL/GenBank/DDBJ databases">
        <title>De novo Genome Assembly of Clathrus columnatus (Basidiomycota, Fungi) Using Illumina and Nanopore Sequence Data.</title>
        <authorList>
            <person name="Ogiso-Tanaka E."/>
            <person name="Itagaki H."/>
            <person name="Hosoya T."/>
            <person name="Hosaka K."/>
        </authorList>
    </citation>
    <scope>NUCLEOTIDE SEQUENCE</scope>
    <source>
        <strain evidence="1">MO-923</strain>
    </source>
</reference>
<dbReference type="EMBL" id="BPWL01000001">
    <property type="protein sequence ID" value="GJJ06617.1"/>
    <property type="molecule type" value="Genomic_DNA"/>
</dbReference>
<accession>A0AAV4ZX81</accession>
<dbReference type="Gene3D" id="3.40.50.720">
    <property type="entry name" value="NAD(P)-binding Rossmann-like Domain"/>
    <property type="match status" value="1"/>
</dbReference>
<comment type="caution">
    <text evidence="1">The sequence shown here is derived from an EMBL/GenBank/DDBJ whole genome shotgun (WGS) entry which is preliminary data.</text>
</comment>
<evidence type="ECO:0000313" key="2">
    <source>
        <dbReference type="Proteomes" id="UP001050691"/>
    </source>
</evidence>
<dbReference type="PANTHER" id="PTHR14097">
    <property type="entry name" value="OXIDOREDUCTASE HTATIP2"/>
    <property type="match status" value="1"/>
</dbReference>
<name>A0AAV4ZX81_9AGAM</name>
<evidence type="ECO:0000313" key="1">
    <source>
        <dbReference type="EMBL" id="GJJ06617.1"/>
    </source>
</evidence>
<evidence type="ECO:0008006" key="3">
    <source>
        <dbReference type="Google" id="ProtNLM"/>
    </source>
</evidence>
<gene>
    <name evidence="1" type="ORF">Clacol_000810</name>
</gene>